<accession>A0A0B5A1M7</accession>
<dbReference type="OrthoDB" id="29952at10239"/>
<organism evidence="1 2">
    <name type="scientific">Achromobacter phage JWX</name>
    <dbReference type="NCBI Taxonomy" id="1589746"/>
    <lineage>
        <taxon>Viruses</taxon>
        <taxon>Duplodnaviria</taxon>
        <taxon>Heunggongvirae</taxon>
        <taxon>Uroviricota</taxon>
        <taxon>Caudoviricetes</taxon>
        <taxon>Steinhofvirus</taxon>
        <taxon>Steinhofvirus JWX</taxon>
    </lineage>
</organism>
<gene>
    <name evidence="1" type="ORF">JWX_00022</name>
</gene>
<dbReference type="KEGG" id="vg:26623431"/>
<dbReference type="GeneID" id="26623431"/>
<proteinExistence type="predicted"/>
<dbReference type="RefSeq" id="YP_009196207.1">
    <property type="nucleotide sequence ID" value="NC_028768.1"/>
</dbReference>
<evidence type="ECO:0000313" key="1">
    <source>
        <dbReference type="EMBL" id="AJD82788.1"/>
    </source>
</evidence>
<protein>
    <submittedName>
        <fullName evidence="1">Uncharacterized protein</fullName>
    </submittedName>
</protein>
<dbReference type="Proteomes" id="UP000031727">
    <property type="component" value="Segment"/>
</dbReference>
<keyword evidence="2" id="KW-1185">Reference proteome</keyword>
<dbReference type="EMBL" id="KP202969">
    <property type="protein sequence ID" value="AJD82788.1"/>
    <property type="molecule type" value="Genomic_DNA"/>
</dbReference>
<sequence length="357" mass="40716">MAVPYPSDVLPLPVRDGHEDTLVNAFTRFKRDDGKYRTVRKYSAQPRAISVTWKLTWDQLKYFEGFLEYDLKGGTEKFEIQFGPNEPKSEAQLLEGVPGAAFDEKTNHWRVTTRVQVMQVAPPRRPLTYYPPMPAIIPEPEKAQYQYNQPDALTIDKDETGPGTLKSRRRFSSKLTEYRVQWLLDNEQMAAFDAFVHNEIADGLAYFKAPFASGEGPTQLRARFMSPPVKQPLGALAWRVDGQLETSEMPIISEYLYKYRDGVSVTEGLLFSEQVFFNVFRGAFFDEAFTYAEQVSFSLKVSYKEAIVFEEAVSLSATYSKMFEESLVFGESGSISTADYVDDSYFSESYVGYNVSF</sequence>
<name>A0A0B5A1M7_9CAUD</name>
<reference evidence="1 2" key="1">
    <citation type="submission" date="2014-11" db="EMBL/GenBank/DDBJ databases">
        <title>Characterization and genome comparisons of three Achromobacter phages of the Siphoviridae family.</title>
        <authorList>
            <person name="Dreiseikelmann B."/>
            <person name="Bunk B."/>
            <person name="Rohde M."/>
            <person name="Wittmann J."/>
        </authorList>
    </citation>
    <scope>NUCLEOTIDE SEQUENCE [LARGE SCALE GENOMIC DNA]</scope>
</reference>
<evidence type="ECO:0000313" key="2">
    <source>
        <dbReference type="Proteomes" id="UP000031727"/>
    </source>
</evidence>